<dbReference type="OrthoDB" id="9785734at2"/>
<dbReference type="InterPro" id="IPR005980">
    <property type="entry name" value="Nase_CF_NifB"/>
</dbReference>
<comment type="pathway">
    <text evidence="3">Cofactor biosynthesis; Fe-Mo cofactor biosynthesis.</text>
</comment>
<dbReference type="NCBIfam" id="TIGR01290">
    <property type="entry name" value="nifB"/>
    <property type="match status" value="1"/>
</dbReference>
<comment type="cofactor">
    <cofactor evidence="1">
        <name>[4Fe-4S] cluster</name>
        <dbReference type="ChEBI" id="CHEBI:49883"/>
    </cofactor>
</comment>
<evidence type="ECO:0000256" key="9">
    <source>
        <dbReference type="ARBA" id="ARBA00023004"/>
    </source>
</evidence>
<organism evidence="17 18">
    <name type="scientific">Rhodoblastus acidophilus</name>
    <name type="common">Rhodopseudomonas acidophila</name>
    <dbReference type="NCBI Taxonomy" id="1074"/>
    <lineage>
        <taxon>Bacteria</taxon>
        <taxon>Pseudomonadati</taxon>
        <taxon>Pseudomonadota</taxon>
        <taxon>Alphaproteobacteria</taxon>
        <taxon>Hyphomicrobiales</taxon>
        <taxon>Rhodoblastaceae</taxon>
        <taxon>Rhodoblastus</taxon>
    </lineage>
</organism>
<keyword evidence="7" id="KW-0949">S-adenosyl-L-methionine</keyword>
<feature type="domain" description="Radical SAM core" evidence="16">
    <location>
        <begin position="67"/>
        <end position="316"/>
    </location>
</feature>
<dbReference type="SFLD" id="SFLDG01068">
    <property type="entry name" value="FeMo_cofactor_biosynthesis_pro"/>
    <property type="match status" value="1"/>
</dbReference>
<dbReference type="AlphaFoldDB" id="A0A6N8DR98"/>
<dbReference type="InterPro" id="IPR000385">
    <property type="entry name" value="MoaA_NifB_PqqE_Fe-S-bd_CS"/>
</dbReference>
<reference evidence="17 18" key="1">
    <citation type="submission" date="2019-11" db="EMBL/GenBank/DDBJ databases">
        <title>Whole-genome sequence of a Rhodoblastus acidophilus DSM 142.</title>
        <authorList>
            <person name="Kyndt J.A."/>
            <person name="Meyer T.E."/>
        </authorList>
    </citation>
    <scope>NUCLEOTIDE SEQUENCE [LARGE SCALE GENOMIC DNA]</scope>
    <source>
        <strain evidence="17 18">DSM 142</strain>
    </source>
</reference>
<dbReference type="PANTHER" id="PTHR43787">
    <property type="entry name" value="FEMO COFACTOR BIOSYNTHESIS PROTEIN NIFB-RELATED"/>
    <property type="match status" value="1"/>
</dbReference>
<evidence type="ECO:0000256" key="2">
    <source>
        <dbReference type="ARBA" id="ARBA00003522"/>
    </source>
</evidence>
<dbReference type="RefSeq" id="WP_155447771.1">
    <property type="nucleotide sequence ID" value="NZ_JAOQNR010000008.1"/>
</dbReference>
<comment type="function">
    <text evidence="2">Involved in the biosynthesis of the iron-molybdenum cofactor (FeMo-co or M-cluster) found in the dinitrogenase enzyme of the nitrogenase complex in nitrogen-fixing microorganisms. NifB catalyzes the crucial step of radical SAM-dependent carbide insertion that occurs concomitant with the insertion of a 9th sulfur and the rearrangement/coupling of two [4Fe-4S] clusters into a [8Fe-9S-C] cluster, the precursor to the M-cluster.</text>
</comment>
<dbReference type="Pfam" id="PF02579">
    <property type="entry name" value="Nitro_FeMo-Co"/>
    <property type="match status" value="1"/>
</dbReference>
<evidence type="ECO:0000256" key="1">
    <source>
        <dbReference type="ARBA" id="ARBA00001966"/>
    </source>
</evidence>
<evidence type="ECO:0000256" key="10">
    <source>
        <dbReference type="ARBA" id="ARBA00023014"/>
    </source>
</evidence>
<evidence type="ECO:0000256" key="7">
    <source>
        <dbReference type="ARBA" id="ARBA00022691"/>
    </source>
</evidence>
<dbReference type="Pfam" id="PF04055">
    <property type="entry name" value="Radical_SAM"/>
    <property type="match status" value="1"/>
</dbReference>
<evidence type="ECO:0000259" key="16">
    <source>
        <dbReference type="PROSITE" id="PS51918"/>
    </source>
</evidence>
<dbReference type="SFLD" id="SFLDG01067">
    <property type="entry name" value="SPASM/twitch_domain_containing"/>
    <property type="match status" value="1"/>
</dbReference>
<protein>
    <recommendedName>
        <fullName evidence="5">FeMo cofactor biosynthesis protein NifB</fullName>
    </recommendedName>
    <alternativeName>
        <fullName evidence="14">Nitrogenase cofactor maturase NifB</fullName>
    </alternativeName>
    <alternativeName>
        <fullName evidence="13">Radical SAM assemblase NifB</fullName>
    </alternativeName>
</protein>
<keyword evidence="8" id="KW-0479">Metal-binding</keyword>
<evidence type="ECO:0000256" key="13">
    <source>
        <dbReference type="ARBA" id="ARBA00030926"/>
    </source>
</evidence>
<dbReference type="GO" id="GO:0051539">
    <property type="term" value="F:4 iron, 4 sulfur cluster binding"/>
    <property type="evidence" value="ECO:0007669"/>
    <property type="project" value="UniProtKB-KW"/>
</dbReference>
<dbReference type="InterPro" id="IPR007197">
    <property type="entry name" value="rSAM"/>
</dbReference>
<dbReference type="InterPro" id="IPR003731">
    <property type="entry name" value="Di-Nase_FeMo-co_biosynth"/>
</dbReference>
<name>A0A6N8DR98_RHOAC</name>
<dbReference type="GO" id="GO:0046872">
    <property type="term" value="F:metal ion binding"/>
    <property type="evidence" value="ECO:0007669"/>
    <property type="project" value="UniProtKB-KW"/>
</dbReference>
<evidence type="ECO:0000256" key="12">
    <source>
        <dbReference type="ARBA" id="ARBA00023239"/>
    </source>
</evidence>
<evidence type="ECO:0000313" key="18">
    <source>
        <dbReference type="Proteomes" id="UP000439113"/>
    </source>
</evidence>
<dbReference type="PROSITE" id="PS51918">
    <property type="entry name" value="RADICAL_SAM"/>
    <property type="match status" value="1"/>
</dbReference>
<evidence type="ECO:0000256" key="5">
    <source>
        <dbReference type="ARBA" id="ARBA00021702"/>
    </source>
</evidence>
<proteinExistence type="inferred from homology"/>
<dbReference type="Proteomes" id="UP000439113">
    <property type="component" value="Unassembled WGS sequence"/>
</dbReference>
<evidence type="ECO:0000256" key="3">
    <source>
        <dbReference type="ARBA" id="ARBA00005155"/>
    </source>
</evidence>
<comment type="similarity">
    <text evidence="4">Belongs to the radical SAM superfamily. NifB family.</text>
</comment>
<dbReference type="EMBL" id="WNKS01000026">
    <property type="protein sequence ID" value="MTV33090.1"/>
    <property type="molecule type" value="Genomic_DNA"/>
</dbReference>
<dbReference type="SUPFAM" id="SSF53146">
    <property type="entry name" value="Nitrogenase accessory factor-like"/>
    <property type="match status" value="1"/>
</dbReference>
<dbReference type="CDD" id="cd00852">
    <property type="entry name" value="NifB"/>
    <property type="match status" value="1"/>
</dbReference>
<dbReference type="Gene3D" id="3.20.20.70">
    <property type="entry name" value="Aldolase class I"/>
    <property type="match status" value="1"/>
</dbReference>
<dbReference type="PROSITE" id="PS01305">
    <property type="entry name" value="MOAA_NIFB_PQQE"/>
    <property type="match status" value="1"/>
</dbReference>
<evidence type="ECO:0000256" key="4">
    <source>
        <dbReference type="ARBA" id="ARBA00006804"/>
    </source>
</evidence>
<gene>
    <name evidence="17" type="primary">nifB</name>
    <name evidence="17" type="ORF">GJ654_19085</name>
</gene>
<evidence type="ECO:0000256" key="8">
    <source>
        <dbReference type="ARBA" id="ARBA00022723"/>
    </source>
</evidence>
<dbReference type="GO" id="GO:0016829">
    <property type="term" value="F:lyase activity"/>
    <property type="evidence" value="ECO:0007669"/>
    <property type="project" value="UniProtKB-KW"/>
</dbReference>
<dbReference type="InterPro" id="IPR036105">
    <property type="entry name" value="DiNase_FeMo-co_biosyn_sf"/>
</dbReference>
<dbReference type="InterPro" id="IPR058240">
    <property type="entry name" value="rSAM_sf"/>
</dbReference>
<dbReference type="InterPro" id="IPR013785">
    <property type="entry name" value="Aldolase_TIM"/>
</dbReference>
<dbReference type="SFLD" id="SFLDS00029">
    <property type="entry name" value="Radical_SAM"/>
    <property type="match status" value="1"/>
</dbReference>
<dbReference type="SFLD" id="SFLDF00281">
    <property type="entry name" value="FeMo_cofactor_biosynthesis_pro"/>
    <property type="match status" value="1"/>
</dbReference>
<feature type="region of interest" description="Disordered" evidence="15">
    <location>
        <begin position="25"/>
        <end position="44"/>
    </location>
</feature>
<accession>A0A6N8DR98</accession>
<evidence type="ECO:0000256" key="14">
    <source>
        <dbReference type="ARBA" id="ARBA00032102"/>
    </source>
</evidence>
<dbReference type="CDD" id="cd01335">
    <property type="entry name" value="Radical_SAM"/>
    <property type="match status" value="1"/>
</dbReference>
<evidence type="ECO:0000256" key="11">
    <source>
        <dbReference type="ARBA" id="ARBA00023231"/>
    </source>
</evidence>
<evidence type="ECO:0000256" key="6">
    <source>
        <dbReference type="ARBA" id="ARBA00022485"/>
    </source>
</evidence>
<keyword evidence="6" id="KW-0004">4Fe-4S</keyword>
<dbReference type="UniPathway" id="UPA00782"/>
<sequence length="516" mass="56090">MESLTHQADAEGVDMEAIMQQVAEHKGCGTSGGSGKSSCGSSAGPSDLPAEIWEKVKNHPCYSEEAHHHFARMHVAVAPACNIQCNYCNRKYDCANESRPGVVSERLTPEQAAKKVVAVAATIPQMTVLGIAGPGDPLANPAKTFKTFELISKTAPDIKLCLSTNGLALPQHIDTIAKYNVDHVTITINMVDPEVGAKIYPWIFWNHKRIEGVEAARILSENQLRGLEMLTERGILCKVNSVMIPGVNDQHLVEVNKAVKSRGAFLHNIMPLISAPEHGTVFGLSGQRGPSAQELKALQDACEGEMNMMRHCRQCRADAVGLLGEDRSAEFTTDKIMDMEVNYDLESRKAYQAAVEQERVAKVEAKNEEMAALAGEDSAIKVLAAVATKGNGLINEHFGHAKEFQIYELSTSGSKFVGHRRVDMYCQGGFGEEDTLGTVIRAINDCHAVFVAKIGGCPKNDLIKAGIEPVDEFAHEFIEKSAISWFKAYLEKVKSGEIAHVARGDAEIRQGALIAE</sequence>
<keyword evidence="11" id="KW-0535">Nitrogen fixation</keyword>
<dbReference type="SUPFAM" id="SSF102114">
    <property type="entry name" value="Radical SAM enzymes"/>
    <property type="match status" value="1"/>
</dbReference>
<evidence type="ECO:0000256" key="15">
    <source>
        <dbReference type="SAM" id="MobiDB-lite"/>
    </source>
</evidence>
<evidence type="ECO:0000313" key="17">
    <source>
        <dbReference type="EMBL" id="MTV33090.1"/>
    </source>
</evidence>
<comment type="caution">
    <text evidence="17">The sequence shown here is derived from an EMBL/GenBank/DDBJ whole genome shotgun (WGS) entry which is preliminary data.</text>
</comment>
<dbReference type="Gene3D" id="3.30.420.130">
    <property type="entry name" value="Dinitrogenase iron-molybdenum cofactor biosynthesis domain"/>
    <property type="match status" value="1"/>
</dbReference>
<dbReference type="InterPro" id="IPR034165">
    <property type="entry name" value="NifB_C"/>
</dbReference>
<keyword evidence="9" id="KW-0408">Iron</keyword>
<keyword evidence="12" id="KW-0456">Lyase</keyword>
<dbReference type="PANTHER" id="PTHR43787:SF13">
    <property type="entry name" value="FEMO COFACTOR BIOSYNTHESIS PROTEIN NIFB"/>
    <property type="match status" value="1"/>
</dbReference>
<keyword evidence="10" id="KW-0411">Iron-sulfur</keyword>